<protein>
    <submittedName>
        <fullName evidence="4">AC4 protein</fullName>
    </submittedName>
</protein>
<organism evidence="4">
    <name type="scientific">Tomato yellow spot virus</name>
    <dbReference type="NCBI Taxonomy" id="365523"/>
    <lineage>
        <taxon>Viruses</taxon>
        <taxon>Monodnaviria</taxon>
        <taxon>Shotokuvirae</taxon>
        <taxon>Cressdnaviricota</taxon>
        <taxon>Repensiviricetes</taxon>
        <taxon>Geplafuvirales</taxon>
        <taxon>Geminiviridae</taxon>
        <taxon>Begomovirus</taxon>
        <taxon>Begomovirus solanumflavusmaculae</taxon>
    </lineage>
</organism>
<gene>
    <name evidence="4" type="primary">AC4</name>
</gene>
<feature type="compositionally biased region" description="Low complexity" evidence="3">
    <location>
        <begin position="47"/>
        <end position="57"/>
    </location>
</feature>
<feature type="compositionally biased region" description="Polar residues" evidence="3">
    <location>
        <begin position="58"/>
        <end position="67"/>
    </location>
</feature>
<comment type="similarity">
    <text evidence="1">Belongs to the geminiviridae protein AC4/C4 family.</text>
</comment>
<dbReference type="Pfam" id="PF01492">
    <property type="entry name" value="Gemini_C4"/>
    <property type="match status" value="1"/>
</dbReference>
<dbReference type="InterPro" id="IPR002488">
    <property type="entry name" value="Gemini_C4"/>
</dbReference>
<dbReference type="EMBL" id="MN508247">
    <property type="protein sequence ID" value="QHA25151.1"/>
    <property type="molecule type" value="Genomic_DNA"/>
</dbReference>
<evidence type="ECO:0000256" key="3">
    <source>
        <dbReference type="SAM" id="MobiDB-lite"/>
    </source>
</evidence>
<sequence>MKMGNLTSTCLSNSKGNSSAQIIDSSTLYPKPGQHISIRTFRELNHRPTSSPTSTRTEIQWNGGNSKSTDEVLEEVSRRLMTLQLRR</sequence>
<keyword evidence="2" id="KW-0945">Host-virus interaction</keyword>
<evidence type="ECO:0000256" key="2">
    <source>
        <dbReference type="ARBA" id="ARBA00022581"/>
    </source>
</evidence>
<accession>A0A6B9KE10</accession>
<reference evidence="4" key="1">
    <citation type="journal article" date="2020" name="Viruses">
        <title>Reconstruction and Characterization of Full-Length Begomovirus and Alphasatellite Genomes Infecting Pepper through Metagenomics.</title>
        <authorList>
            <person name="Bornancini V.A."/>
            <person name="Irazoqui J.M."/>
            <person name="Flores C.R."/>
            <person name="Vaghi Medina C.G."/>
            <person name="Amadio A.F."/>
            <person name="Lopez Lambertini P.M."/>
        </authorList>
    </citation>
    <scope>NUCLEOTIDE SEQUENCE</scope>
    <source>
        <strain evidence="4">AR:Jujuy:Yuto:Pepper328:2008</strain>
    </source>
</reference>
<evidence type="ECO:0000256" key="1">
    <source>
        <dbReference type="ARBA" id="ARBA00008996"/>
    </source>
</evidence>
<feature type="region of interest" description="Disordered" evidence="3">
    <location>
        <begin position="1"/>
        <end position="70"/>
    </location>
</feature>
<evidence type="ECO:0000313" key="4">
    <source>
        <dbReference type="EMBL" id="QHA25151.1"/>
    </source>
</evidence>
<proteinExistence type="inferred from homology"/>
<name>A0A6B9KE10_9GEMI</name>
<feature type="compositionally biased region" description="Polar residues" evidence="3">
    <location>
        <begin position="1"/>
        <end position="28"/>
    </location>
</feature>